<evidence type="ECO:0008006" key="5">
    <source>
        <dbReference type="Google" id="ProtNLM"/>
    </source>
</evidence>
<protein>
    <recommendedName>
        <fullName evidence="5">Core-binding (CB) domain-containing protein</fullName>
    </recommendedName>
</protein>
<evidence type="ECO:0000313" key="4">
    <source>
        <dbReference type="Proteomes" id="UP000235392"/>
    </source>
</evidence>
<organism evidence="3 4">
    <name type="scientific">Puccinia coronata f. sp. avenae</name>
    <dbReference type="NCBI Taxonomy" id="200324"/>
    <lineage>
        <taxon>Eukaryota</taxon>
        <taxon>Fungi</taxon>
        <taxon>Dikarya</taxon>
        <taxon>Basidiomycota</taxon>
        <taxon>Pucciniomycotina</taxon>
        <taxon>Pucciniomycetes</taxon>
        <taxon>Pucciniales</taxon>
        <taxon>Pucciniaceae</taxon>
        <taxon>Puccinia</taxon>
    </lineage>
</organism>
<dbReference type="Proteomes" id="UP000235392">
    <property type="component" value="Unassembled WGS sequence"/>
</dbReference>
<dbReference type="GO" id="GO:0003677">
    <property type="term" value="F:DNA binding"/>
    <property type="evidence" value="ECO:0007669"/>
    <property type="project" value="UniProtKB-KW"/>
</dbReference>
<feature type="region of interest" description="Disordered" evidence="2">
    <location>
        <begin position="410"/>
        <end position="475"/>
    </location>
</feature>
<dbReference type="EMBL" id="PGCI01000829">
    <property type="protein sequence ID" value="PLW14181.1"/>
    <property type="molecule type" value="Genomic_DNA"/>
</dbReference>
<dbReference type="InterPro" id="IPR052925">
    <property type="entry name" value="Phage_Integrase-like_Recomb"/>
</dbReference>
<evidence type="ECO:0000256" key="2">
    <source>
        <dbReference type="SAM" id="MobiDB-lite"/>
    </source>
</evidence>
<keyword evidence="1" id="KW-0238">DNA-binding</keyword>
<name>A0A2N5SLS9_9BASI</name>
<dbReference type="SUPFAM" id="SSF47823">
    <property type="entry name" value="lambda integrase-like, N-terminal domain"/>
    <property type="match status" value="1"/>
</dbReference>
<gene>
    <name evidence="3" type="ORF">PCASD_19064</name>
</gene>
<sequence>MSGNKYIEYNHYIKEFLSDGSTCKPLSLVDRHVLSGWKLNTLVGYNAAVRKFLKFWLRERKSPFHLPASAADIYEFCVWAGRTVEGSGPQKIRSKTLSHYLCGLKAWHVFHDSQYPAHTEKKVALMLKASAREDFCLPVKPQKSPVMIQDLLVLADNLTGGSAKDQAIFDLALIAFWGLARLGEVTAGSLVPVTARDVQVLDTNAVITLRAAKTAGRGELQFLTLNALTNCLCPVAAVQRLLHSCMNANNHLFGYAAGPISHRVPLSKPEVVSRLNGVWHSTGRVHTNAICAAGRWKSACYKLYIRPYTTAAKADSFSLLRALDSAWSDASQPTGGCGAARVAKRRNSWKSVQSWTCQHSDWIYKPFTDFTVTSNVKKGTAMQDRPVLDLKQGETTSTINARIRHLNAESPGTDVDLKEDSELSKNAARDGLLGNNRQEKPPGTEKHQAIDEVEKGPDVLSGQSSGQHADHQDDKDILIDGLFEIYPKGKNFNDQDR</sequence>
<dbReference type="Gene3D" id="1.10.150.130">
    <property type="match status" value="1"/>
</dbReference>
<evidence type="ECO:0000256" key="1">
    <source>
        <dbReference type="ARBA" id="ARBA00023125"/>
    </source>
</evidence>
<dbReference type="PANTHER" id="PTHR34605:SF3">
    <property type="entry name" value="P CELL-TYPE AGGLUTINATION PROTEIN MAP4-LIKE-RELATED"/>
    <property type="match status" value="1"/>
</dbReference>
<dbReference type="AlphaFoldDB" id="A0A2N5SLS9"/>
<proteinExistence type="predicted"/>
<comment type="caution">
    <text evidence="3">The sequence shown here is derived from an EMBL/GenBank/DDBJ whole genome shotgun (WGS) entry which is preliminary data.</text>
</comment>
<reference evidence="3 4" key="1">
    <citation type="submission" date="2017-11" db="EMBL/GenBank/DDBJ databases">
        <title>De novo assembly and phasing of dikaryotic genomes from two isolates of Puccinia coronata f. sp. avenae, the causal agent of oat crown rust.</title>
        <authorList>
            <person name="Miller M.E."/>
            <person name="Zhang Y."/>
            <person name="Omidvar V."/>
            <person name="Sperschneider J."/>
            <person name="Schwessinger B."/>
            <person name="Raley C."/>
            <person name="Palmer J.M."/>
            <person name="Garnica D."/>
            <person name="Upadhyaya N."/>
            <person name="Rathjen J."/>
            <person name="Taylor J.M."/>
            <person name="Park R.F."/>
            <person name="Dodds P.N."/>
            <person name="Hirsch C.D."/>
            <person name="Kianian S.F."/>
            <person name="Figueroa M."/>
        </authorList>
    </citation>
    <scope>NUCLEOTIDE SEQUENCE [LARGE SCALE GENOMIC DNA]</scope>
    <source>
        <strain evidence="3">12SD80</strain>
    </source>
</reference>
<dbReference type="InterPro" id="IPR010998">
    <property type="entry name" value="Integrase_recombinase_N"/>
</dbReference>
<feature type="compositionally biased region" description="Basic and acidic residues" evidence="2">
    <location>
        <begin position="437"/>
        <end position="457"/>
    </location>
</feature>
<evidence type="ECO:0000313" key="3">
    <source>
        <dbReference type="EMBL" id="PLW14181.1"/>
    </source>
</evidence>
<dbReference type="PANTHER" id="PTHR34605">
    <property type="entry name" value="PHAGE_INTEGRASE DOMAIN-CONTAINING PROTEIN"/>
    <property type="match status" value="1"/>
</dbReference>
<accession>A0A2N5SLS9</accession>